<evidence type="ECO:0000256" key="1">
    <source>
        <dbReference type="ARBA" id="ARBA00005534"/>
    </source>
</evidence>
<proteinExistence type="inferred from homology"/>
<dbReference type="SUPFAM" id="SSF111038">
    <property type="entry name" value="YjbQ-like"/>
    <property type="match status" value="1"/>
</dbReference>
<evidence type="ECO:0008006" key="4">
    <source>
        <dbReference type="Google" id="ProtNLM"/>
    </source>
</evidence>
<dbReference type="HOGENOM" id="CLU_096980_0_2_1"/>
<organism evidence="2 3">
    <name type="scientific">Hebeloma cylindrosporum</name>
    <dbReference type="NCBI Taxonomy" id="76867"/>
    <lineage>
        <taxon>Eukaryota</taxon>
        <taxon>Fungi</taxon>
        <taxon>Dikarya</taxon>
        <taxon>Basidiomycota</taxon>
        <taxon>Agaricomycotina</taxon>
        <taxon>Agaricomycetes</taxon>
        <taxon>Agaricomycetidae</taxon>
        <taxon>Agaricales</taxon>
        <taxon>Agaricineae</taxon>
        <taxon>Hymenogastraceae</taxon>
        <taxon>Hebeloma</taxon>
    </lineage>
</organism>
<dbReference type="Pfam" id="PF01894">
    <property type="entry name" value="YjbQ"/>
    <property type="match status" value="1"/>
</dbReference>
<dbReference type="InterPro" id="IPR001602">
    <property type="entry name" value="UPF0047_YjbQ-like"/>
</dbReference>
<accession>A0A0C3CVH1</accession>
<dbReference type="OrthoDB" id="10255963at2759"/>
<dbReference type="AlphaFoldDB" id="A0A0C3CVH1"/>
<dbReference type="NCBIfam" id="TIGR00149">
    <property type="entry name" value="TIGR00149_YjbQ"/>
    <property type="match status" value="1"/>
</dbReference>
<dbReference type="PIRSF" id="PIRSF004681">
    <property type="entry name" value="UCP004681"/>
    <property type="match status" value="1"/>
</dbReference>
<dbReference type="Proteomes" id="UP000053424">
    <property type="component" value="Unassembled WGS sequence"/>
</dbReference>
<reference evidence="2 3" key="1">
    <citation type="submission" date="2014-04" db="EMBL/GenBank/DDBJ databases">
        <authorList>
            <consortium name="DOE Joint Genome Institute"/>
            <person name="Kuo A."/>
            <person name="Gay G."/>
            <person name="Dore J."/>
            <person name="Kohler A."/>
            <person name="Nagy L.G."/>
            <person name="Floudas D."/>
            <person name="Copeland A."/>
            <person name="Barry K.W."/>
            <person name="Cichocki N."/>
            <person name="Veneault-Fourrey C."/>
            <person name="LaButti K."/>
            <person name="Lindquist E.A."/>
            <person name="Lipzen A."/>
            <person name="Lundell T."/>
            <person name="Morin E."/>
            <person name="Murat C."/>
            <person name="Sun H."/>
            <person name="Tunlid A."/>
            <person name="Henrissat B."/>
            <person name="Grigoriev I.V."/>
            <person name="Hibbett D.S."/>
            <person name="Martin F."/>
            <person name="Nordberg H.P."/>
            <person name="Cantor M.N."/>
            <person name="Hua S.X."/>
        </authorList>
    </citation>
    <scope>NUCLEOTIDE SEQUENCE [LARGE SCALE GENOMIC DNA]</scope>
    <source>
        <strain evidence="3">h7</strain>
    </source>
</reference>
<dbReference type="STRING" id="686832.A0A0C3CVH1"/>
<protein>
    <recommendedName>
        <fullName evidence="4">Secondary thiamine-phosphate synthase enzyme</fullName>
    </recommendedName>
</protein>
<name>A0A0C3CVH1_HEBCY</name>
<sequence length="138" mass="15378">MGWQSTFTLAKRAKGCHLVTDEVVAQIRPGLEGVKVGMLFLFIQHTSAALTVNENYDKDVRKDMDMALDNIVPETLKWRHVDEGPDDSVSHTKASLVGSSIYIPITDGHLNLGTWQGIYLTEFRNLAHSRRVVATILS</sequence>
<dbReference type="Gene3D" id="2.60.120.460">
    <property type="entry name" value="YjbQ-like"/>
    <property type="match status" value="1"/>
</dbReference>
<gene>
    <name evidence="2" type="ORF">M413DRAFT_439824</name>
</gene>
<dbReference type="PROSITE" id="PS01314">
    <property type="entry name" value="UPF0047"/>
    <property type="match status" value="1"/>
</dbReference>
<comment type="similarity">
    <text evidence="1">Belongs to the UPF0047 family.</text>
</comment>
<keyword evidence="3" id="KW-1185">Reference proteome</keyword>
<reference evidence="3" key="2">
    <citation type="submission" date="2015-01" db="EMBL/GenBank/DDBJ databases">
        <title>Evolutionary Origins and Diversification of the Mycorrhizal Mutualists.</title>
        <authorList>
            <consortium name="DOE Joint Genome Institute"/>
            <consortium name="Mycorrhizal Genomics Consortium"/>
            <person name="Kohler A."/>
            <person name="Kuo A."/>
            <person name="Nagy L.G."/>
            <person name="Floudas D."/>
            <person name="Copeland A."/>
            <person name="Barry K.W."/>
            <person name="Cichocki N."/>
            <person name="Veneault-Fourrey C."/>
            <person name="LaButti K."/>
            <person name="Lindquist E.A."/>
            <person name="Lipzen A."/>
            <person name="Lundell T."/>
            <person name="Morin E."/>
            <person name="Murat C."/>
            <person name="Riley R."/>
            <person name="Ohm R."/>
            <person name="Sun H."/>
            <person name="Tunlid A."/>
            <person name="Henrissat B."/>
            <person name="Grigoriev I.V."/>
            <person name="Hibbett D.S."/>
            <person name="Martin F."/>
        </authorList>
    </citation>
    <scope>NUCLEOTIDE SEQUENCE [LARGE SCALE GENOMIC DNA]</scope>
    <source>
        <strain evidence="3">h7</strain>
    </source>
</reference>
<evidence type="ECO:0000313" key="2">
    <source>
        <dbReference type="EMBL" id="KIM48114.1"/>
    </source>
</evidence>
<dbReference type="InterPro" id="IPR035917">
    <property type="entry name" value="YjbQ-like_sf"/>
</dbReference>
<dbReference type="EMBL" id="KN831769">
    <property type="protein sequence ID" value="KIM48114.1"/>
    <property type="molecule type" value="Genomic_DNA"/>
</dbReference>
<dbReference type="PANTHER" id="PTHR30615">
    <property type="entry name" value="UNCHARACTERIZED PROTEIN YJBQ-RELATED"/>
    <property type="match status" value="1"/>
</dbReference>
<dbReference type="PANTHER" id="PTHR30615:SF8">
    <property type="entry name" value="UPF0047 PROTEIN C4A8.02C"/>
    <property type="match status" value="1"/>
</dbReference>
<evidence type="ECO:0000313" key="3">
    <source>
        <dbReference type="Proteomes" id="UP000053424"/>
    </source>
</evidence>